<dbReference type="InterPro" id="IPR043519">
    <property type="entry name" value="NT_sf"/>
</dbReference>
<feature type="domain" description="Polymerase nucleotidyl transferase" evidence="2">
    <location>
        <begin position="11"/>
        <end position="75"/>
    </location>
</feature>
<proteinExistence type="predicted"/>
<dbReference type="Pfam" id="PF01909">
    <property type="entry name" value="NTP_transf_2"/>
    <property type="match status" value="1"/>
</dbReference>
<dbReference type="Pfam" id="PF13427">
    <property type="entry name" value="AadA_C"/>
    <property type="match status" value="1"/>
</dbReference>
<evidence type="ECO:0000313" key="4">
    <source>
        <dbReference type="EMBL" id="KGX90299.1"/>
    </source>
</evidence>
<gene>
    <name evidence="4" type="ORF">N783_21145</name>
</gene>
<dbReference type="Proteomes" id="UP000030403">
    <property type="component" value="Unassembled WGS sequence"/>
</dbReference>
<evidence type="ECO:0000256" key="1">
    <source>
        <dbReference type="ARBA" id="ARBA00022679"/>
    </source>
</evidence>
<feature type="domain" description="Adenylyltransferase AadA C-terminal" evidence="3">
    <location>
        <begin position="179"/>
        <end position="246"/>
    </location>
</feature>
<name>A0A0A5GE61_9BACI</name>
<evidence type="ECO:0000259" key="3">
    <source>
        <dbReference type="Pfam" id="PF13427"/>
    </source>
</evidence>
<accession>A0A0A5GE61</accession>
<keyword evidence="1" id="KW-0808">Transferase</keyword>
<organism evidence="4 5">
    <name type="scientific">Pontibacillus marinus BH030004 = DSM 16465</name>
    <dbReference type="NCBI Taxonomy" id="1385511"/>
    <lineage>
        <taxon>Bacteria</taxon>
        <taxon>Bacillati</taxon>
        <taxon>Bacillota</taxon>
        <taxon>Bacilli</taxon>
        <taxon>Bacillales</taxon>
        <taxon>Bacillaceae</taxon>
        <taxon>Pontibacillus</taxon>
    </lineage>
</organism>
<dbReference type="Gene3D" id="3.30.460.10">
    <property type="entry name" value="Beta Polymerase, domain 2"/>
    <property type="match status" value="1"/>
</dbReference>
<dbReference type="GO" id="GO:0016779">
    <property type="term" value="F:nucleotidyltransferase activity"/>
    <property type="evidence" value="ECO:0007669"/>
    <property type="project" value="InterPro"/>
</dbReference>
<keyword evidence="5" id="KW-1185">Reference proteome</keyword>
<sequence length="260" mass="30583">MIPENVKPLINQFSSELEQLPTDLIKGVYLYGSIALGSFEKERSDIDFVVVFNRPIQEDEVKTLENIHENLRQHPYGNRFDGVYIKEENLGKSNYELDPYFYISEGSLEKGHWDINAVTWWIMKHHGITVKGTPVEELSLHVEWSDVQKAMRYNIEHYWKEKKLQQFLEDDWVLSCVETNVRILCTMKKGEIIPKTKAMQEAKDWIGEDWHPVLDEALRIRFGNEEESYFSSMLMRAQTVVNFTDYIRSACEPYFATSKQ</sequence>
<evidence type="ECO:0000313" key="5">
    <source>
        <dbReference type="Proteomes" id="UP000030403"/>
    </source>
</evidence>
<dbReference type="SUPFAM" id="SSF81301">
    <property type="entry name" value="Nucleotidyltransferase"/>
    <property type="match status" value="1"/>
</dbReference>
<dbReference type="STRING" id="1385511.GCA_000425225_02189"/>
<dbReference type="InterPro" id="IPR002934">
    <property type="entry name" value="Polymerase_NTP_transf_dom"/>
</dbReference>
<comment type="caution">
    <text evidence="4">The sequence shown here is derived from an EMBL/GenBank/DDBJ whole genome shotgun (WGS) entry which is preliminary data.</text>
</comment>
<evidence type="ECO:0008006" key="6">
    <source>
        <dbReference type="Google" id="ProtNLM"/>
    </source>
</evidence>
<dbReference type="eggNOG" id="COG1708">
    <property type="taxonomic scope" value="Bacteria"/>
</dbReference>
<protein>
    <recommendedName>
        <fullName evidence="6">Nucleotidyltransferase</fullName>
    </recommendedName>
</protein>
<dbReference type="InterPro" id="IPR025184">
    <property type="entry name" value="AadA_C"/>
</dbReference>
<reference evidence="4 5" key="1">
    <citation type="submission" date="2013-08" db="EMBL/GenBank/DDBJ databases">
        <authorList>
            <person name="Huang J."/>
            <person name="Wang G."/>
        </authorList>
    </citation>
    <scope>NUCLEOTIDE SEQUENCE [LARGE SCALE GENOMIC DNA]</scope>
    <source>
        <strain evidence="4 5">BH030004</strain>
    </source>
</reference>
<dbReference type="CDD" id="cd05403">
    <property type="entry name" value="NT_KNTase_like"/>
    <property type="match status" value="1"/>
</dbReference>
<dbReference type="RefSeq" id="WP_051255259.1">
    <property type="nucleotide sequence ID" value="NZ_AVPF01000008.1"/>
</dbReference>
<dbReference type="AlphaFoldDB" id="A0A0A5GE61"/>
<evidence type="ECO:0000259" key="2">
    <source>
        <dbReference type="Pfam" id="PF01909"/>
    </source>
</evidence>
<dbReference type="EMBL" id="AVPF01000008">
    <property type="protein sequence ID" value="KGX90299.1"/>
    <property type="molecule type" value="Genomic_DNA"/>
</dbReference>